<gene>
    <name evidence="2" type="ORF">EPD60_13840</name>
</gene>
<evidence type="ECO:0000313" key="2">
    <source>
        <dbReference type="EMBL" id="TCJ13145.1"/>
    </source>
</evidence>
<dbReference type="AlphaFoldDB" id="A0A4R1B8P5"/>
<reference evidence="2 3" key="1">
    <citation type="submission" date="2019-03" db="EMBL/GenBank/DDBJ databases">
        <authorList>
            <person name="Kim M.K.M."/>
        </authorList>
    </citation>
    <scope>NUCLEOTIDE SEQUENCE [LARGE SCALE GENOMIC DNA]</scope>
    <source>
        <strain evidence="2 3">17J68-12</strain>
    </source>
</reference>
<name>A0A4R1B8P5_9BACT</name>
<accession>A0A4R1B8P5</accession>
<evidence type="ECO:0000313" key="3">
    <source>
        <dbReference type="Proteomes" id="UP000295334"/>
    </source>
</evidence>
<dbReference type="EMBL" id="SJZI01000047">
    <property type="protein sequence ID" value="TCJ13145.1"/>
    <property type="molecule type" value="Genomic_DNA"/>
</dbReference>
<protein>
    <submittedName>
        <fullName evidence="2">DUF2330 domain-containing protein</fullName>
    </submittedName>
</protein>
<dbReference type="Proteomes" id="UP000295334">
    <property type="component" value="Unassembled WGS sequence"/>
</dbReference>
<feature type="chain" id="PRO_5020635874" evidence="1">
    <location>
        <begin position="25"/>
        <end position="470"/>
    </location>
</feature>
<dbReference type="InterPro" id="IPR019283">
    <property type="entry name" value="DUF2330"/>
</dbReference>
<dbReference type="OrthoDB" id="9759899at2"/>
<evidence type="ECO:0000256" key="1">
    <source>
        <dbReference type="SAM" id="SignalP"/>
    </source>
</evidence>
<comment type="caution">
    <text evidence="2">The sequence shown here is derived from an EMBL/GenBank/DDBJ whole genome shotgun (WGS) entry which is preliminary data.</text>
</comment>
<dbReference type="Pfam" id="PF10092">
    <property type="entry name" value="DUF2330"/>
    <property type="match status" value="1"/>
</dbReference>
<proteinExistence type="predicted"/>
<keyword evidence="1" id="KW-0732">Signal</keyword>
<dbReference type="RefSeq" id="WP_131450118.1">
    <property type="nucleotide sequence ID" value="NZ_SJZI01000047.1"/>
</dbReference>
<organism evidence="2 3">
    <name type="scientific">Flaviaesturariibacter flavus</name>
    <dbReference type="NCBI Taxonomy" id="2502780"/>
    <lineage>
        <taxon>Bacteria</taxon>
        <taxon>Pseudomonadati</taxon>
        <taxon>Bacteroidota</taxon>
        <taxon>Chitinophagia</taxon>
        <taxon>Chitinophagales</taxon>
        <taxon>Chitinophagaceae</taxon>
        <taxon>Flaviaestuariibacter</taxon>
    </lineage>
</organism>
<sequence>MLHNLRKPIAAFLLLVLGAEPALAFCGFYVSKADGTLKNKTSQVILVHDGDRNVITMYNDFKGNTRDFAMVVPVPVVLRKDDIRVIEPAVFSTLNDYSKPRLVEYYDGNPCARVMYDVALEKREVPQPMSTTAAKDLGVRIEAKYLVGEYDILILSAKQSSGLRTWLTQNGYHIPAGADEVLEPYIRSNLKFFVVKVNEAEKEKLAGNFLRPIQISFRSPKFMLPIRLGMANGDGDQDLLVYAFTRRGRVECTNYRTVAMPTGQELPLFVQKDFGRFYGNTFTHTWQREGQAVSLLEYAWDVSPHNYVKCDPCVAEAPSAQDLVQAGVWWLNENGSADNVFFTRLHYRYNRRAFPQDLVFQETPNTAAYQARYVITHPASGERDCPEWKAYRNKLRERRQRELRNLHALSGESYKAWARADLPETGIDRSCSYAQVDRLPPDGDPGREWWLLGGLCVGAILTAWGTRREV</sequence>
<keyword evidence="3" id="KW-1185">Reference proteome</keyword>
<feature type="signal peptide" evidence="1">
    <location>
        <begin position="1"/>
        <end position="24"/>
    </location>
</feature>